<protein>
    <submittedName>
        <fullName evidence="1">Phage protein</fullName>
    </submittedName>
</protein>
<organism evidence="1 2">
    <name type="scientific">Clostridium disporicum</name>
    <dbReference type="NCBI Taxonomy" id="84024"/>
    <lineage>
        <taxon>Bacteria</taxon>
        <taxon>Bacillati</taxon>
        <taxon>Bacillota</taxon>
        <taxon>Clostridia</taxon>
        <taxon>Eubacteriales</taxon>
        <taxon>Clostridiaceae</taxon>
        <taxon>Clostridium</taxon>
    </lineage>
</organism>
<reference evidence="1 2" key="1">
    <citation type="submission" date="2015-09" db="EMBL/GenBank/DDBJ databases">
        <authorList>
            <consortium name="Pathogen Informatics"/>
        </authorList>
    </citation>
    <scope>NUCLEOTIDE SEQUENCE [LARGE SCALE GENOMIC DNA]</scope>
    <source>
        <strain evidence="1 2">2789STDY5834856</strain>
    </source>
</reference>
<evidence type="ECO:0000313" key="1">
    <source>
        <dbReference type="EMBL" id="CUO77310.1"/>
    </source>
</evidence>
<dbReference type="Proteomes" id="UP000095594">
    <property type="component" value="Unassembled WGS sequence"/>
</dbReference>
<dbReference type="CDD" id="cd00085">
    <property type="entry name" value="HNHc"/>
    <property type="match status" value="1"/>
</dbReference>
<gene>
    <name evidence="1" type="ORF">ERS852471_02269</name>
</gene>
<dbReference type="AlphaFoldDB" id="A0A174HW85"/>
<dbReference type="RefSeq" id="WP_055266651.1">
    <property type="nucleotide sequence ID" value="NZ_CABIXQ010000015.1"/>
</dbReference>
<evidence type="ECO:0000313" key="2">
    <source>
        <dbReference type="Proteomes" id="UP000095594"/>
    </source>
</evidence>
<accession>A0A174HW85</accession>
<name>A0A174HW85_9CLOT</name>
<dbReference type="EMBL" id="CYZX01000015">
    <property type="protein sequence ID" value="CUO77310.1"/>
    <property type="molecule type" value="Genomic_DNA"/>
</dbReference>
<dbReference type="InterPro" id="IPR003615">
    <property type="entry name" value="HNH_nuc"/>
</dbReference>
<sequence length="133" mass="15774">MYKCEVCGEIADIHHIVFRSQGGFDIEINYKYLCPEHHRGNDGPHHNRFIDLKYKLELQEKLYYCLPKDYYWPKELTEILGIHNGSLKRLLKDLKIHKEGYSKKDIIFKLMGNTLYSSEMIDELALDLLINEI</sequence>
<dbReference type="OrthoDB" id="1936553at2"/>
<proteinExistence type="predicted"/>